<feature type="region of interest" description="Disordered" evidence="1">
    <location>
        <begin position="1"/>
        <end position="103"/>
    </location>
</feature>
<feature type="region of interest" description="Disordered" evidence="1">
    <location>
        <begin position="148"/>
        <end position="184"/>
    </location>
</feature>
<feature type="compositionally biased region" description="Polar residues" evidence="1">
    <location>
        <begin position="68"/>
        <end position="77"/>
    </location>
</feature>
<dbReference type="AlphaFoldDB" id="A0A8D8WN79"/>
<accession>A0A8D8WN79</accession>
<feature type="compositionally biased region" description="Basic and acidic residues" evidence="1">
    <location>
        <begin position="205"/>
        <end position="263"/>
    </location>
</feature>
<feature type="region of interest" description="Disordered" evidence="1">
    <location>
        <begin position="205"/>
        <end position="270"/>
    </location>
</feature>
<feature type="compositionally biased region" description="Basic and acidic residues" evidence="1">
    <location>
        <begin position="26"/>
        <end position="37"/>
    </location>
</feature>
<dbReference type="EMBL" id="HBUF01209368">
    <property type="protein sequence ID" value="CAG6665073.1"/>
    <property type="molecule type" value="Transcribed_RNA"/>
</dbReference>
<sequence length="270" mass="30924">MNSNDYSETNIRERRTTTTTQKRSHLKNDQFEEKRDNDESEEFVEKLPPAVEKKPIIVIVPPKMGGRKQNNSKQDTSAVRPDEAQTNGTTKDGEAKGEQLVDKNADRKEALGTHMKMAIQNKATYTDIITQPSRGKDDKIKSPILKEAADENYELNMPKDTLTPNETTDTSPKEMKTPILNEDRTSNLEDILKIEQTNKAEMVKSKIINEDRKNSGKRQDQLHESVDLKMKKGINERITDHKNQMNEGKTQTKENNTERELKNPKTKSQM</sequence>
<evidence type="ECO:0000256" key="1">
    <source>
        <dbReference type="SAM" id="MobiDB-lite"/>
    </source>
</evidence>
<protein>
    <submittedName>
        <fullName evidence="2">Uncharacterized protein</fullName>
    </submittedName>
</protein>
<reference evidence="2" key="1">
    <citation type="submission" date="2021-05" db="EMBL/GenBank/DDBJ databases">
        <authorList>
            <person name="Alioto T."/>
            <person name="Alioto T."/>
            <person name="Gomez Garrido J."/>
        </authorList>
    </citation>
    <scope>NUCLEOTIDE SEQUENCE</scope>
</reference>
<feature type="compositionally biased region" description="Basic and acidic residues" evidence="1">
    <location>
        <begin position="171"/>
        <end position="184"/>
    </location>
</feature>
<organism evidence="2">
    <name type="scientific">Cacopsylla melanoneura</name>
    <dbReference type="NCBI Taxonomy" id="428564"/>
    <lineage>
        <taxon>Eukaryota</taxon>
        <taxon>Metazoa</taxon>
        <taxon>Ecdysozoa</taxon>
        <taxon>Arthropoda</taxon>
        <taxon>Hexapoda</taxon>
        <taxon>Insecta</taxon>
        <taxon>Pterygota</taxon>
        <taxon>Neoptera</taxon>
        <taxon>Paraneoptera</taxon>
        <taxon>Hemiptera</taxon>
        <taxon>Sternorrhyncha</taxon>
        <taxon>Psylloidea</taxon>
        <taxon>Psyllidae</taxon>
        <taxon>Psyllinae</taxon>
        <taxon>Cacopsylla</taxon>
    </lineage>
</organism>
<feature type="compositionally biased region" description="Basic and acidic residues" evidence="1">
    <location>
        <begin position="91"/>
        <end position="103"/>
    </location>
</feature>
<evidence type="ECO:0000313" key="2">
    <source>
        <dbReference type="EMBL" id="CAG6665073.1"/>
    </source>
</evidence>
<proteinExistence type="predicted"/>
<name>A0A8D8WN79_9HEMI</name>